<keyword evidence="3" id="KW-1185">Reference proteome</keyword>
<sequence length="79" mass="8464">MLSKCLASRNLHPGKNEKSNCRPADARPAEKLQHRKITRTSGSMGQYGIVWTVESNHFGHLNQTRSTSIAGDGGSGATG</sequence>
<evidence type="ECO:0000256" key="1">
    <source>
        <dbReference type="SAM" id="MobiDB-lite"/>
    </source>
</evidence>
<evidence type="ECO:0000313" key="2">
    <source>
        <dbReference type="EMBL" id="KAK4002419.1"/>
    </source>
</evidence>
<feature type="region of interest" description="Disordered" evidence="1">
    <location>
        <begin position="1"/>
        <end position="40"/>
    </location>
</feature>
<feature type="compositionally biased region" description="Basic and acidic residues" evidence="1">
    <location>
        <begin position="14"/>
        <end position="32"/>
    </location>
</feature>
<dbReference type="Proteomes" id="UP001234178">
    <property type="component" value="Unassembled WGS sequence"/>
</dbReference>
<gene>
    <name evidence="2" type="ORF">OUZ56_004247</name>
</gene>
<protein>
    <submittedName>
        <fullName evidence="2">Uncharacterized protein</fullName>
    </submittedName>
</protein>
<organism evidence="2 3">
    <name type="scientific">Daphnia magna</name>
    <dbReference type="NCBI Taxonomy" id="35525"/>
    <lineage>
        <taxon>Eukaryota</taxon>
        <taxon>Metazoa</taxon>
        <taxon>Ecdysozoa</taxon>
        <taxon>Arthropoda</taxon>
        <taxon>Crustacea</taxon>
        <taxon>Branchiopoda</taxon>
        <taxon>Diplostraca</taxon>
        <taxon>Cladocera</taxon>
        <taxon>Anomopoda</taxon>
        <taxon>Daphniidae</taxon>
        <taxon>Daphnia</taxon>
    </lineage>
</organism>
<accession>A0ABQ9YP65</accession>
<proteinExistence type="predicted"/>
<dbReference type="EMBL" id="JAOYFB010000001">
    <property type="protein sequence ID" value="KAK4002419.1"/>
    <property type="molecule type" value="Genomic_DNA"/>
</dbReference>
<comment type="caution">
    <text evidence="2">The sequence shown here is derived from an EMBL/GenBank/DDBJ whole genome shotgun (WGS) entry which is preliminary data.</text>
</comment>
<name>A0ABQ9YP65_9CRUS</name>
<evidence type="ECO:0000313" key="3">
    <source>
        <dbReference type="Proteomes" id="UP001234178"/>
    </source>
</evidence>
<reference evidence="2 3" key="1">
    <citation type="journal article" date="2023" name="Nucleic Acids Res.">
        <title>The hologenome of Daphnia magna reveals possible DNA methylation and microbiome-mediated evolution of the host genome.</title>
        <authorList>
            <person name="Chaturvedi A."/>
            <person name="Li X."/>
            <person name="Dhandapani V."/>
            <person name="Marshall H."/>
            <person name="Kissane S."/>
            <person name="Cuenca-Cambronero M."/>
            <person name="Asole G."/>
            <person name="Calvet F."/>
            <person name="Ruiz-Romero M."/>
            <person name="Marangio P."/>
            <person name="Guigo R."/>
            <person name="Rago D."/>
            <person name="Mirbahai L."/>
            <person name="Eastwood N."/>
            <person name="Colbourne J.K."/>
            <person name="Zhou J."/>
            <person name="Mallon E."/>
            <person name="Orsini L."/>
        </authorList>
    </citation>
    <scope>NUCLEOTIDE SEQUENCE [LARGE SCALE GENOMIC DNA]</scope>
    <source>
        <strain evidence="2">LRV0_1</strain>
    </source>
</reference>